<dbReference type="InterPro" id="IPR029058">
    <property type="entry name" value="AB_hydrolase_fold"/>
</dbReference>
<evidence type="ECO:0000313" key="3">
    <source>
        <dbReference type="EMBL" id="QAS52617.1"/>
    </source>
</evidence>
<name>A0A410MD37_9BACI</name>
<proteinExistence type="predicted"/>
<dbReference type="InterPro" id="IPR050266">
    <property type="entry name" value="AB_hydrolase_sf"/>
</dbReference>
<accession>A0A410MD37</accession>
<feature type="domain" description="AB hydrolase-1" evidence="2">
    <location>
        <begin position="24"/>
        <end position="168"/>
    </location>
</feature>
<evidence type="ECO:0000256" key="1">
    <source>
        <dbReference type="ARBA" id="ARBA00022801"/>
    </source>
</evidence>
<evidence type="ECO:0000259" key="2">
    <source>
        <dbReference type="Pfam" id="PF00561"/>
    </source>
</evidence>
<dbReference type="GO" id="GO:0016787">
    <property type="term" value="F:hydrolase activity"/>
    <property type="evidence" value="ECO:0007669"/>
    <property type="project" value="UniProtKB-KW"/>
</dbReference>
<evidence type="ECO:0000313" key="4">
    <source>
        <dbReference type="Proteomes" id="UP000287756"/>
    </source>
</evidence>
<dbReference type="PANTHER" id="PTHR43798">
    <property type="entry name" value="MONOACYLGLYCEROL LIPASE"/>
    <property type="match status" value="1"/>
</dbReference>
<dbReference type="RefSeq" id="WP_128524906.1">
    <property type="nucleotide sequence ID" value="NZ_CANLVY010000009.1"/>
</dbReference>
<dbReference type="EMBL" id="CP026118">
    <property type="protein sequence ID" value="QAS52617.1"/>
    <property type="molecule type" value="Genomic_DNA"/>
</dbReference>
<dbReference type="GO" id="GO:0016020">
    <property type="term" value="C:membrane"/>
    <property type="evidence" value="ECO:0007669"/>
    <property type="project" value="TreeGrafter"/>
</dbReference>
<dbReference type="PANTHER" id="PTHR43798:SF31">
    <property type="entry name" value="AB HYDROLASE SUPERFAMILY PROTEIN YCLE"/>
    <property type="match status" value="1"/>
</dbReference>
<reference evidence="3 4" key="1">
    <citation type="submission" date="2018-01" db="EMBL/GenBank/DDBJ databases">
        <title>The whole genome sequencing and assembly of Halobacillus litoralis ERB031 strain.</title>
        <authorList>
            <person name="Lee S.-J."/>
            <person name="Park M.-K."/>
            <person name="Kim J.-Y."/>
            <person name="Lee Y.-J."/>
            <person name="Yi H."/>
            <person name="Bahn Y.-S."/>
            <person name="Kim J.F."/>
            <person name="Lee D.-W."/>
        </authorList>
    </citation>
    <scope>NUCLEOTIDE SEQUENCE [LARGE SCALE GENOMIC DNA]</scope>
    <source>
        <strain evidence="3 4">ERB 031</strain>
    </source>
</reference>
<organism evidence="3 4">
    <name type="scientific">Halobacillus litoralis</name>
    <dbReference type="NCBI Taxonomy" id="45668"/>
    <lineage>
        <taxon>Bacteria</taxon>
        <taxon>Bacillati</taxon>
        <taxon>Bacillota</taxon>
        <taxon>Bacilli</taxon>
        <taxon>Bacillales</taxon>
        <taxon>Bacillaceae</taxon>
        <taxon>Halobacillus</taxon>
    </lineage>
</organism>
<dbReference type="Proteomes" id="UP000287756">
    <property type="component" value="Chromosome"/>
</dbReference>
<dbReference type="OrthoDB" id="9775557at2"/>
<dbReference type="Pfam" id="PF00561">
    <property type="entry name" value="Abhydrolase_1"/>
    <property type="match status" value="1"/>
</dbReference>
<dbReference type="AlphaFoldDB" id="A0A410MD37"/>
<dbReference type="KEGG" id="hli:HLI_10495"/>
<gene>
    <name evidence="3" type="ORF">HLI_10495</name>
</gene>
<dbReference type="SUPFAM" id="SSF53474">
    <property type="entry name" value="alpha/beta-Hydrolases"/>
    <property type="match status" value="1"/>
</dbReference>
<dbReference type="InterPro" id="IPR000073">
    <property type="entry name" value="AB_hydrolase_1"/>
</dbReference>
<dbReference type="Gene3D" id="3.40.50.1820">
    <property type="entry name" value="alpha/beta hydrolase"/>
    <property type="match status" value="1"/>
</dbReference>
<protein>
    <submittedName>
        <fullName evidence="3">Lipase</fullName>
    </submittedName>
</protein>
<sequence length="282" mass="32568">MERYFLKVGKSQVHVTVWGHERNPVIFCLHGLGSTSLSFIEVAEELEEEYRIISIDAPGHGKTMPFLLESSYEMPSMADWLDEVVRELGLERFFFLSHSWGSFLALFYLAKHSEKVRGTILLDGGYQTKRLSAMSLEDELAYYENDFDGYQFNTWHDFFDSEKAAYKRWSSLLERAVKDLGKENEGRVSWHASGETAKNFIKAMHKNETETIYSQLPPSIVLLRATLPVDQERVRKHTAETFEVRANAKVEAVPSTTHMLHWDKPEVVIEAIRSNWGKRLSK</sequence>
<keyword evidence="1" id="KW-0378">Hydrolase</keyword>